<feature type="domain" description="SiaC family regulatory phosphoprotein" evidence="1">
    <location>
        <begin position="7"/>
        <end position="123"/>
    </location>
</feature>
<dbReference type="PATRIC" id="fig|1331206.3.peg.3375"/>
<proteinExistence type="predicted"/>
<dbReference type="InterPro" id="IPR018530">
    <property type="entry name" value="SiaC"/>
</dbReference>
<dbReference type="STRING" id="35814.BBB42_02555"/>
<evidence type="ECO:0000313" key="2">
    <source>
        <dbReference type="EMBL" id="KAK87172.1"/>
    </source>
</evidence>
<dbReference type="AlphaFoldDB" id="A0A158M1C6"/>
<evidence type="ECO:0000313" key="3">
    <source>
        <dbReference type="Proteomes" id="UP000026682"/>
    </source>
</evidence>
<comment type="caution">
    <text evidence="2">The sequence shown here is derived from an EMBL/GenBank/DDBJ whole genome shotgun (WGS) entry which is preliminary data.</text>
</comment>
<accession>A0A158M1C6</accession>
<gene>
    <name evidence="2" type="ORF">L497_3646</name>
</gene>
<organism evidence="2 3">
    <name type="scientific">Bordetella holmesii CDC-H585-BH</name>
    <dbReference type="NCBI Taxonomy" id="1331206"/>
    <lineage>
        <taxon>Bacteria</taxon>
        <taxon>Pseudomonadati</taxon>
        <taxon>Pseudomonadota</taxon>
        <taxon>Betaproteobacteria</taxon>
        <taxon>Burkholderiales</taxon>
        <taxon>Alcaligenaceae</taxon>
        <taxon>Bordetella</taxon>
    </lineage>
</organism>
<name>A0A158M1C6_9BORD</name>
<dbReference type="NCBIfam" id="NF038265">
    <property type="entry name" value="phos_prot_SiaC"/>
    <property type="match status" value="1"/>
</dbReference>
<reference evidence="2 3" key="1">
    <citation type="submission" date="2014-03" db="EMBL/GenBank/DDBJ databases">
        <title>Genome sequence of Bordetella holmseii.</title>
        <authorList>
            <person name="Harvill E."/>
            <person name="Goodfield L.L."/>
            <person name="Ivanov Y."/>
            <person name="Meyer J.A."/>
            <person name="Newth C."/>
            <person name="Cassiday P."/>
            <person name="Tondella M.L."/>
            <person name="Liao P."/>
            <person name="Zimmerman J."/>
            <person name="Meert K."/>
            <person name="Wessel D."/>
            <person name="Berger J."/>
            <person name="Dean J.M."/>
            <person name="Holubkov R."/>
            <person name="Burr J."/>
            <person name="Liu T."/>
            <person name="Brinkac L.M."/>
            <person name="Sanka R."/>
            <person name="Kim M."/>
            <person name="Losada L."/>
        </authorList>
    </citation>
    <scope>NUCLEOTIDE SEQUENCE [LARGE SCALE GENOMIC DNA]</scope>
    <source>
        <strain evidence="2 3">CDC-H585-BH</strain>
    </source>
</reference>
<dbReference type="Proteomes" id="UP000026682">
    <property type="component" value="Unassembled WGS sequence"/>
</dbReference>
<dbReference type="RefSeq" id="WP_005018398.1">
    <property type="nucleotide sequence ID" value="NZ_JFZZ01000140.1"/>
</dbReference>
<dbReference type="EMBL" id="JFZZ01000140">
    <property type="protein sequence ID" value="KAK87172.1"/>
    <property type="molecule type" value="Genomic_DNA"/>
</dbReference>
<protein>
    <submittedName>
        <fullName evidence="2">PF09345 domain protein</fullName>
    </submittedName>
</protein>
<sequence>MSSDLNIAGTQSTPAIRTDSSAGLLVMAGDSYPENSFELFGPVIEWVENFLTGTSQPLRLELELLYLNTSSIKSVMDIFDILESFHQKGHSVAVTWYYDTRNERVGELAEEFKEDCTFPFSVVGRS</sequence>
<dbReference type="GeneID" id="93121290"/>
<evidence type="ECO:0000259" key="1">
    <source>
        <dbReference type="Pfam" id="PF09345"/>
    </source>
</evidence>
<dbReference type="Pfam" id="PF09345">
    <property type="entry name" value="SiaC"/>
    <property type="match status" value="1"/>
</dbReference>